<dbReference type="Proteomes" id="UP001234178">
    <property type="component" value="Unassembled WGS sequence"/>
</dbReference>
<sequence>MVPLQGFLNWFCLQNLARGRRIRSTGRPPNDCFGIFLPSDFRIMAEYPLDIHSMGSSRDVRRFVTLEV</sequence>
<gene>
    <name evidence="1" type="ORF">OUZ56_029777</name>
</gene>
<protein>
    <submittedName>
        <fullName evidence="1">Uncharacterized protein</fullName>
    </submittedName>
</protein>
<organism evidence="1 2">
    <name type="scientific">Daphnia magna</name>
    <dbReference type="NCBI Taxonomy" id="35525"/>
    <lineage>
        <taxon>Eukaryota</taxon>
        <taxon>Metazoa</taxon>
        <taxon>Ecdysozoa</taxon>
        <taxon>Arthropoda</taxon>
        <taxon>Crustacea</taxon>
        <taxon>Branchiopoda</taxon>
        <taxon>Diplostraca</taxon>
        <taxon>Cladocera</taxon>
        <taxon>Anomopoda</taxon>
        <taxon>Daphniidae</taxon>
        <taxon>Daphnia</taxon>
    </lineage>
</organism>
<reference evidence="1 2" key="1">
    <citation type="journal article" date="2023" name="Nucleic Acids Res.">
        <title>The hologenome of Daphnia magna reveals possible DNA methylation and microbiome-mediated evolution of the host genome.</title>
        <authorList>
            <person name="Chaturvedi A."/>
            <person name="Li X."/>
            <person name="Dhandapani V."/>
            <person name="Marshall H."/>
            <person name="Kissane S."/>
            <person name="Cuenca-Cambronero M."/>
            <person name="Asole G."/>
            <person name="Calvet F."/>
            <person name="Ruiz-Romero M."/>
            <person name="Marangio P."/>
            <person name="Guigo R."/>
            <person name="Rago D."/>
            <person name="Mirbahai L."/>
            <person name="Eastwood N."/>
            <person name="Colbourne J.K."/>
            <person name="Zhou J."/>
            <person name="Mallon E."/>
            <person name="Orsini L."/>
        </authorList>
    </citation>
    <scope>NUCLEOTIDE SEQUENCE [LARGE SCALE GENOMIC DNA]</scope>
    <source>
        <strain evidence="1">LRV0_1</strain>
    </source>
</reference>
<accession>A0ABR0B7T4</accession>
<evidence type="ECO:0000313" key="1">
    <source>
        <dbReference type="EMBL" id="KAK4037748.1"/>
    </source>
</evidence>
<proteinExistence type="predicted"/>
<keyword evidence="2" id="KW-1185">Reference proteome</keyword>
<evidence type="ECO:0000313" key="2">
    <source>
        <dbReference type="Proteomes" id="UP001234178"/>
    </source>
</evidence>
<name>A0ABR0B7T4_9CRUS</name>
<comment type="caution">
    <text evidence="1">The sequence shown here is derived from an EMBL/GenBank/DDBJ whole genome shotgun (WGS) entry which is preliminary data.</text>
</comment>
<dbReference type="EMBL" id="JAOYFB010000040">
    <property type="protein sequence ID" value="KAK4037748.1"/>
    <property type="molecule type" value="Genomic_DNA"/>
</dbReference>